<organism evidence="2 3">
    <name type="scientific">Aureobasidium uvarum</name>
    <dbReference type="NCBI Taxonomy" id="2773716"/>
    <lineage>
        <taxon>Eukaryota</taxon>
        <taxon>Fungi</taxon>
        <taxon>Dikarya</taxon>
        <taxon>Ascomycota</taxon>
        <taxon>Pezizomycotina</taxon>
        <taxon>Dothideomycetes</taxon>
        <taxon>Dothideomycetidae</taxon>
        <taxon>Dothideales</taxon>
        <taxon>Saccotheciaceae</taxon>
        <taxon>Aureobasidium</taxon>
    </lineage>
</organism>
<dbReference type="Gene3D" id="3.20.20.140">
    <property type="entry name" value="Metal-dependent hydrolases"/>
    <property type="match status" value="1"/>
</dbReference>
<dbReference type="Proteomes" id="UP000745764">
    <property type="component" value="Unassembled WGS sequence"/>
</dbReference>
<gene>
    <name evidence="2" type="ORF">AWRI4620_LOCUS3731</name>
</gene>
<dbReference type="PANTHER" id="PTHR35563:SF2">
    <property type="entry name" value="BARREL METAL-DEPENDENT HYDROLASE, PUTATIVE (AFU_ORTHOLOGUE AFUA_1G16240)-RELATED"/>
    <property type="match status" value="1"/>
</dbReference>
<name>A0A9N8KGS5_9PEZI</name>
<evidence type="ECO:0000313" key="2">
    <source>
        <dbReference type="EMBL" id="CAD0109476.1"/>
    </source>
</evidence>
<accession>A0A9N8KGS5</accession>
<dbReference type="PANTHER" id="PTHR35563">
    <property type="entry name" value="BARREL METAL-DEPENDENT HYDROLASE, PUTATIVE (AFU_ORTHOLOGUE AFUA_1G16240)-RELATED"/>
    <property type="match status" value="1"/>
</dbReference>
<evidence type="ECO:0000313" key="3">
    <source>
        <dbReference type="Proteomes" id="UP000745764"/>
    </source>
</evidence>
<protein>
    <recommendedName>
        <fullName evidence="1">Amidohydrolase-related domain-containing protein</fullName>
    </recommendedName>
</protein>
<proteinExistence type="predicted"/>
<dbReference type="GO" id="GO:0016787">
    <property type="term" value="F:hydrolase activity"/>
    <property type="evidence" value="ECO:0007669"/>
    <property type="project" value="InterPro"/>
</dbReference>
<evidence type="ECO:0000259" key="1">
    <source>
        <dbReference type="Pfam" id="PF04909"/>
    </source>
</evidence>
<comment type="caution">
    <text evidence="2">The sequence shown here is derived from an EMBL/GenBank/DDBJ whole genome shotgun (WGS) entry which is preliminary data.</text>
</comment>
<dbReference type="InterPro" id="IPR052358">
    <property type="entry name" value="Aro_Compnd_Degr_Hydrolases"/>
</dbReference>
<dbReference type="EMBL" id="CAINUL010000005">
    <property type="protein sequence ID" value="CAD0109476.1"/>
    <property type="molecule type" value="Genomic_DNA"/>
</dbReference>
<dbReference type="Pfam" id="PF04909">
    <property type="entry name" value="Amidohydro_2"/>
    <property type="match status" value="1"/>
</dbReference>
<reference evidence="2" key="1">
    <citation type="submission" date="2020-06" db="EMBL/GenBank/DDBJ databases">
        <authorList>
            <person name="Onetto C."/>
        </authorList>
    </citation>
    <scope>NUCLEOTIDE SEQUENCE</scope>
</reference>
<dbReference type="InterPro" id="IPR032466">
    <property type="entry name" value="Metal_Hydrolase"/>
</dbReference>
<dbReference type="InterPro" id="IPR006680">
    <property type="entry name" value="Amidohydro-rel"/>
</dbReference>
<dbReference type="OrthoDB" id="2135488at2759"/>
<keyword evidence="3" id="KW-1185">Reference proteome</keyword>
<dbReference type="SUPFAM" id="SSF51556">
    <property type="entry name" value="Metallo-dependent hydrolases"/>
    <property type="match status" value="1"/>
</dbReference>
<feature type="domain" description="Amidohydrolase-related" evidence="1">
    <location>
        <begin position="5"/>
        <end position="280"/>
    </location>
</feature>
<dbReference type="AlphaFoldDB" id="A0A9N8KGS5"/>
<sequence>MEQTWDCHVHCFDPARFPFKDSRSYTPVPATLDTLVRSVRSPNLVITQATIEDGVSGIQDALERAQMSPELNIVRGTIMASHLRDLDAQSFRELHAVGVRCVRIHGTHGGAGDDLDWITQQFRLAATSIGVRNYGWHISAQLPLQSWASLGPCLSELNHVTILVDHNASACPSDLDSPAFAAFLELLGVNNLVVKIGALHRRSLRDVEAMREVVQAFVAKASDRVLFGSDWPHVNASRGGAGPTPHVRDVDTATELSLLRTWVSEEQWNKIMSGNPDRLFAN</sequence>